<dbReference type="AlphaFoldDB" id="A0A9P6B5K0"/>
<evidence type="ECO:0000313" key="1">
    <source>
        <dbReference type="EMBL" id="KAF9517817.1"/>
    </source>
</evidence>
<sequence>MDHTGSSPNRLSTANWTLNSILSLGNRFRPVHRSPSWNANLLSPEWLANRYTEPLPVRNVYSREDQRMPIAELLSKYSAGKEYAHPEDSERWYGKDLPFRQSGMISLKSFRAKCFLWEKGTRLRTWITRIALRCRGYVYTGPQRLISIHRSKYYGLYISNPVARKLFDRRKAWRHLGLRGDIVLLVFNFFRRFGRCI</sequence>
<dbReference type="Proteomes" id="UP000886523">
    <property type="component" value="Unassembled WGS sequence"/>
</dbReference>
<gene>
    <name evidence="1" type="ORF">BS47DRAFT_445868</name>
</gene>
<dbReference type="EMBL" id="MU128929">
    <property type="protein sequence ID" value="KAF9517817.1"/>
    <property type="molecule type" value="Genomic_DNA"/>
</dbReference>
<name>A0A9P6B5K0_9AGAM</name>
<evidence type="ECO:0000313" key="2">
    <source>
        <dbReference type="Proteomes" id="UP000886523"/>
    </source>
</evidence>
<reference evidence="1" key="1">
    <citation type="journal article" date="2020" name="Nat. Commun.">
        <title>Large-scale genome sequencing of mycorrhizal fungi provides insights into the early evolution of symbiotic traits.</title>
        <authorList>
            <person name="Miyauchi S."/>
            <person name="Kiss E."/>
            <person name="Kuo A."/>
            <person name="Drula E."/>
            <person name="Kohler A."/>
            <person name="Sanchez-Garcia M."/>
            <person name="Morin E."/>
            <person name="Andreopoulos B."/>
            <person name="Barry K.W."/>
            <person name="Bonito G."/>
            <person name="Buee M."/>
            <person name="Carver A."/>
            <person name="Chen C."/>
            <person name="Cichocki N."/>
            <person name="Clum A."/>
            <person name="Culley D."/>
            <person name="Crous P.W."/>
            <person name="Fauchery L."/>
            <person name="Girlanda M."/>
            <person name="Hayes R.D."/>
            <person name="Keri Z."/>
            <person name="LaButti K."/>
            <person name="Lipzen A."/>
            <person name="Lombard V."/>
            <person name="Magnuson J."/>
            <person name="Maillard F."/>
            <person name="Murat C."/>
            <person name="Nolan M."/>
            <person name="Ohm R.A."/>
            <person name="Pangilinan J."/>
            <person name="Pereira M.F."/>
            <person name="Perotto S."/>
            <person name="Peter M."/>
            <person name="Pfister S."/>
            <person name="Riley R."/>
            <person name="Sitrit Y."/>
            <person name="Stielow J.B."/>
            <person name="Szollosi G."/>
            <person name="Zifcakova L."/>
            <person name="Stursova M."/>
            <person name="Spatafora J.W."/>
            <person name="Tedersoo L."/>
            <person name="Vaario L.M."/>
            <person name="Yamada A."/>
            <person name="Yan M."/>
            <person name="Wang P."/>
            <person name="Xu J."/>
            <person name="Bruns T."/>
            <person name="Baldrian P."/>
            <person name="Vilgalys R."/>
            <person name="Dunand C."/>
            <person name="Henrissat B."/>
            <person name="Grigoriev I.V."/>
            <person name="Hibbett D."/>
            <person name="Nagy L.G."/>
            <person name="Martin F.M."/>
        </authorList>
    </citation>
    <scope>NUCLEOTIDE SEQUENCE</scope>
    <source>
        <strain evidence="1">UP504</strain>
    </source>
</reference>
<protein>
    <submittedName>
        <fullName evidence="1">Uncharacterized protein</fullName>
    </submittedName>
</protein>
<organism evidence="1 2">
    <name type="scientific">Hydnum rufescens UP504</name>
    <dbReference type="NCBI Taxonomy" id="1448309"/>
    <lineage>
        <taxon>Eukaryota</taxon>
        <taxon>Fungi</taxon>
        <taxon>Dikarya</taxon>
        <taxon>Basidiomycota</taxon>
        <taxon>Agaricomycotina</taxon>
        <taxon>Agaricomycetes</taxon>
        <taxon>Cantharellales</taxon>
        <taxon>Hydnaceae</taxon>
        <taxon>Hydnum</taxon>
    </lineage>
</organism>
<accession>A0A9P6B5K0</accession>
<keyword evidence="2" id="KW-1185">Reference proteome</keyword>
<comment type="caution">
    <text evidence="1">The sequence shown here is derived from an EMBL/GenBank/DDBJ whole genome shotgun (WGS) entry which is preliminary data.</text>
</comment>
<dbReference type="OrthoDB" id="298344at2759"/>
<proteinExistence type="predicted"/>